<feature type="coiled-coil region" evidence="1">
    <location>
        <begin position="358"/>
        <end position="392"/>
    </location>
</feature>
<feature type="coiled-coil region" evidence="1">
    <location>
        <begin position="252"/>
        <end position="279"/>
    </location>
</feature>
<proteinExistence type="predicted"/>
<feature type="coiled-coil region" evidence="1">
    <location>
        <begin position="575"/>
        <end position="807"/>
    </location>
</feature>
<dbReference type="OrthoDB" id="6136355at2759"/>
<feature type="coiled-coil region" evidence="1">
    <location>
        <begin position="973"/>
        <end position="1389"/>
    </location>
</feature>
<sequence>MRSSPLKSRGQSQPYVVTPTGSKALPKGQIRKTSPSRLEKLNERLGKSPYQSPYSTLSGEKSPTKFSPARVDTGESQDPREFQRLNERLNSCQKELQLTRTNFIESQNKLEKIIKDQKFYINELEMENLKVTKELSTVKSTSKKEYENLQEKDTKVIGDLQKKTKDFEEQSKFYIQENIKLKQYYEKEIFNLKTLIKDQDIKLEVYKREFSSFHTKIKKEQDETGFREEYIKKLQEGIKEKTKHTIELKQSNDQHLKFLEEKEQRILNLEKEIKKEKDINRMFSEKISDLMQDKINTQSETIGKTRKTEPNDKRSPIRQKSPVFVPAPEVKARDFELSLETSLKNARLSDIQPREESILKLRTHINDLEHKLNEISEENSKLRRENAQLVDKQIVPDEDLGRYRSLRQSPPKGLLMNLYKTDEEVKKMLNKIDQLSEKLEKANKKVTELQSKNEDLNLKLIDMINDNQRIQHNYQNLLMETEGKKNINREREKEKDKQKSNFIDELRNKVTERNKMIESLQELLRKERQNFERKWLEQEENHANEMQTILSSPTRKQQYSEEYSAEFSMESDKNLDELKDKIKELHGIINQLEKKSLDKDKENVQVLLKKSNEINELSVEKNNLYKKNLELNKKIDEVREENDELNRKIIETEEKIISLASENKDFTENAENLASAQIKSLEAELQSKDSVIKKLQFNIKSLENTIKSYQETVHNKDNLLEQSNLAKLELEKTIQTKIQELNDMKEVKLIKDDLLEQSNYIKLELENDIQKTLQELNNVKEAKAKDEKDKKQEIERKNLEIATLKTQVFLLEGRIKDISEENTKKKKSDGEISLLKEEKKKHEGSIKKINEGTNIKSPRDINDAKETESKNMRSLEVDKCDGFSIKNDMASQGCLEEQLKSANEEIYKLNDKLNQKTAELEMINIDLENSKSQLGQVTEDLNSKLLQSKQEFYAIKDSLTKLEGEAKSQETKLKLADMHKNQLQKTIKDLENDINSLKDDNYHLVKQLEEAENHEDTINIDLEIEKIQSSFEEQLKSANDEISNLKDKLNQKVAELVSINASLEKSKKQSEQANEELNSKLIQSKQEFYALKDTLTKLESEAKNQETKVKLADMHKNQLQKTIKDLENDINSLKDENYHLVKQLEEAESQEDFKESKSHEDTINIDLEIEKIRSSFEEQLKSANDEISNLKDKLSQKVSELVSIENSKKQSDQANEELNSKLIQSKQEFYALKDTLAKLESEAKSQETKLKLADMQKNQLQKTIKDLENDIKSLKDDNYHLVKQLEEAESQENSKEPEIIINYGSEASIFDKKESENELREHVSNLEEKIRLLQTQDKDKETQIEQIPQDTMEKIDIFIDNQKDLTQAIQALEDQNMKICKMLNEKTEEVKEISIKKCEFMQRINELSEENKKLHEENMAIITSNNELQIKIDNSHIETNELKNKIISLEKLQENQSNLIKQKENNYKQAMLEKRILDKKIDDLNKEILIIKDENVELIKEKENLEEINESLDKEMKEMEKLLDEMHKENSVKRHLISQNVVDEMESKWKKVENELRKEIEDKNAQIKDLESIVKDKIHMENIYKNDNVKKDMEIKEKDKEVKECKEACEKKILEVRQEILIVKENIKKVEKDFKEKDAQVKIADARRVKMQENIRELEDDLRRLREENYGLIVKGNQDSTENVSSVDLQEIGLEKENKMQEEIEFYRNKEQQFLQKIADFEGELTAVKEENDKIKLLVDDYQKQVQEKSTTIKRLQDSLSREQEQFKKIKNNKDTHTKELLIIKEDNINLIKEKEHLEDEIENLKNTLETLSESHQKSQASTPSLSFYQNQIQSLNTELAQKTIEIQSLNSQLHNLITEISTKTAELEQIRIEKFSAIQDLTQKCSKLESEIKDKDSKIKLIELHKGQLQKDLKNYEAELQALKEDNYLLVKKSESLEQNSMANSEDLRDNTEIIGKFMENESKLTKQIQDLQNEYKQSQELIRTLNKEKIEFSNRIKELEDCRSEIRQLTQEKENLLRNIKELSQNVDFLRKNNQADKENYEKEVNKQKKDLEMIKKQAKSRSDDDNIEKLHLKETNVQLITQNEKLEENIEIFKQKQEDYLEQISRYQSQITYLERQIIDFTEILKEKSLSLDALKEQNAKHLYQISNLEDENKHLVTQIQGKITDKKPEISDVDLLF</sequence>
<feature type="coiled-coil region" evidence="1">
    <location>
        <begin position="1613"/>
        <end position="2155"/>
    </location>
</feature>
<keyword evidence="4" id="KW-1185">Reference proteome</keyword>
<dbReference type="Proteomes" id="UP000187209">
    <property type="component" value="Unassembled WGS sequence"/>
</dbReference>
<feature type="coiled-coil region" evidence="1">
    <location>
        <begin position="1425"/>
        <end position="1573"/>
    </location>
</feature>
<feature type="compositionally biased region" description="Basic and acidic residues" evidence="2">
    <location>
        <begin position="857"/>
        <end position="872"/>
    </location>
</feature>
<comment type="caution">
    <text evidence="3">The sequence shown here is derived from an EMBL/GenBank/DDBJ whole genome shotgun (WGS) entry which is preliminary data.</text>
</comment>
<feature type="compositionally biased region" description="Polar residues" evidence="2">
    <location>
        <begin position="1"/>
        <end position="21"/>
    </location>
</feature>
<feature type="compositionally biased region" description="Basic and acidic residues" evidence="2">
    <location>
        <begin position="37"/>
        <end position="46"/>
    </location>
</feature>
<evidence type="ECO:0000256" key="2">
    <source>
        <dbReference type="SAM" id="MobiDB-lite"/>
    </source>
</evidence>
<feature type="compositionally biased region" description="Polar residues" evidence="2">
    <location>
        <begin position="49"/>
        <end position="65"/>
    </location>
</feature>
<feature type="compositionally biased region" description="Basic and acidic residues" evidence="2">
    <location>
        <begin position="306"/>
        <end position="315"/>
    </location>
</feature>
<feature type="region of interest" description="Disordered" evidence="2">
    <location>
        <begin position="296"/>
        <end position="319"/>
    </location>
</feature>
<feature type="coiled-coil region" evidence="1">
    <location>
        <begin position="892"/>
        <end position="933"/>
    </location>
</feature>
<evidence type="ECO:0000256" key="1">
    <source>
        <dbReference type="SAM" id="Coils"/>
    </source>
</evidence>
<name>A0A1R2D206_9CILI</name>
<feature type="coiled-coil region" evidence="1">
    <location>
        <begin position="418"/>
        <end position="466"/>
    </location>
</feature>
<protein>
    <submittedName>
        <fullName evidence="3">Uncharacterized protein</fullName>
    </submittedName>
</protein>
<reference evidence="3 4" key="1">
    <citation type="submission" date="2016-11" db="EMBL/GenBank/DDBJ databases">
        <title>The macronuclear genome of Stentor coeruleus: a giant cell with tiny introns.</title>
        <authorList>
            <person name="Slabodnick M."/>
            <person name="Ruby J.G."/>
            <person name="Reiff S.B."/>
            <person name="Swart E.C."/>
            <person name="Gosai S."/>
            <person name="Prabakaran S."/>
            <person name="Witkowska E."/>
            <person name="Larue G.E."/>
            <person name="Fisher S."/>
            <person name="Freeman R.M."/>
            <person name="Gunawardena J."/>
            <person name="Chu W."/>
            <person name="Stover N.A."/>
            <person name="Gregory B.D."/>
            <person name="Nowacki M."/>
            <person name="Derisi J."/>
            <person name="Roy S.W."/>
            <person name="Marshall W.F."/>
            <person name="Sood P."/>
        </authorList>
    </citation>
    <scope>NUCLEOTIDE SEQUENCE [LARGE SCALE GENOMIC DNA]</scope>
    <source>
        <strain evidence="3">WM001</strain>
    </source>
</reference>
<gene>
    <name evidence="3" type="ORF">SteCoe_1351</name>
</gene>
<keyword evidence="1" id="KW-0175">Coiled coil</keyword>
<feature type="region of interest" description="Disordered" evidence="2">
    <location>
        <begin position="1"/>
        <end position="79"/>
    </location>
</feature>
<organism evidence="3 4">
    <name type="scientific">Stentor coeruleus</name>
    <dbReference type="NCBI Taxonomy" id="5963"/>
    <lineage>
        <taxon>Eukaryota</taxon>
        <taxon>Sar</taxon>
        <taxon>Alveolata</taxon>
        <taxon>Ciliophora</taxon>
        <taxon>Postciliodesmatophora</taxon>
        <taxon>Heterotrichea</taxon>
        <taxon>Heterotrichida</taxon>
        <taxon>Stentoridae</taxon>
        <taxon>Stentor</taxon>
    </lineage>
</organism>
<accession>A0A1R2D206</accession>
<dbReference type="EMBL" id="MPUH01000014">
    <property type="protein sequence ID" value="OMJ95294.1"/>
    <property type="molecule type" value="Genomic_DNA"/>
</dbReference>
<evidence type="ECO:0000313" key="4">
    <source>
        <dbReference type="Proteomes" id="UP000187209"/>
    </source>
</evidence>
<feature type="region of interest" description="Disordered" evidence="2">
    <location>
        <begin position="843"/>
        <end position="872"/>
    </location>
</feature>
<evidence type="ECO:0000313" key="3">
    <source>
        <dbReference type="EMBL" id="OMJ95294.1"/>
    </source>
</evidence>